<protein>
    <submittedName>
        <fullName evidence="1">MutL protein</fullName>
    </submittedName>
</protein>
<reference evidence="1" key="1">
    <citation type="submission" date="2019-12" db="EMBL/GenBank/DDBJ databases">
        <authorList>
            <person name="zhang j."/>
            <person name="sun C.M."/>
        </authorList>
    </citation>
    <scope>NUCLEOTIDE SEQUENCE</scope>
    <source>
        <strain evidence="1">NS-1</strain>
    </source>
</reference>
<dbReference type="Proteomes" id="UP000665020">
    <property type="component" value="Chromosome"/>
</dbReference>
<keyword evidence="2" id="KW-1185">Reference proteome</keyword>
<dbReference type="InterPro" id="IPR006230">
    <property type="entry name" value="MutL"/>
</dbReference>
<evidence type="ECO:0000313" key="1">
    <source>
        <dbReference type="EMBL" id="QTL98771.1"/>
    </source>
</evidence>
<dbReference type="RefSeq" id="WP_230867167.1">
    <property type="nucleotide sequence ID" value="NZ_CP046640.1"/>
</dbReference>
<dbReference type="EMBL" id="CP046640">
    <property type="protein sequence ID" value="QTL98771.1"/>
    <property type="molecule type" value="Genomic_DNA"/>
</dbReference>
<dbReference type="KEGG" id="ifn:GM661_12745"/>
<gene>
    <name evidence="1" type="ORF">GM661_12745</name>
</gene>
<sequence length="463" mass="50792">MRTALLIDIGSTYTKTTLLDIDRARVLNNSQAYTTVETDINIGLKKALKDINGWERAEYKLACSSAAGGLKIIAIGLVPELTAEAARRAALGAGSRVLKTYSYQLTEKDIVEIIELKADIILLAGGTDGGNTEVIIDNAQKIAESSLSQAIIVAGNRVASERIKKIFKRAGKEFYIKENVMPNLEELNIKPTQELIRKIFLDKIIYARGLNRVNEFIDGIIMPTPAAVLKAAEVLADGCEEEEGLGKLMVIDIGGATTDVHSVANGKPEKAGVSWRGLEEPYAKRTVEGDLGMRYSVLSLAETIGEEKVRLELNKKGYNISADKYKEMIKHRRSETEFIPNNEKERVLDNIFGRNASCIAVSRHVGHLKTVYTPLGPSYIQEGKDLTKIKYLIGTGGIIVKNENPAFILEGALYSNQDNSELLAPIGPVILKDSKYLMAAAGLLAELEPKVSIKIMKNYLEKI</sequence>
<name>A0A8A7KBF0_9FIRM</name>
<accession>A0A8A7KBF0</accession>
<dbReference type="NCBIfam" id="TIGR01319">
    <property type="entry name" value="glmL_fam"/>
    <property type="match status" value="1"/>
</dbReference>
<proteinExistence type="predicted"/>
<dbReference type="PIRSF" id="PIRSF004729">
    <property type="entry name" value="MutL"/>
    <property type="match status" value="1"/>
</dbReference>
<dbReference type="NCBIfam" id="NF040745">
    <property type="entry name" value="accessory_GlmL"/>
    <property type="match status" value="1"/>
</dbReference>
<evidence type="ECO:0000313" key="2">
    <source>
        <dbReference type="Proteomes" id="UP000665020"/>
    </source>
</evidence>
<dbReference type="AlphaFoldDB" id="A0A8A7KBF0"/>
<dbReference type="Pfam" id="PF13941">
    <property type="entry name" value="MutL"/>
    <property type="match status" value="1"/>
</dbReference>
<organism evidence="1 2">
    <name type="scientific">Iocasia fonsfrigidae</name>
    <dbReference type="NCBI Taxonomy" id="2682810"/>
    <lineage>
        <taxon>Bacteria</taxon>
        <taxon>Bacillati</taxon>
        <taxon>Bacillota</taxon>
        <taxon>Clostridia</taxon>
        <taxon>Halanaerobiales</taxon>
        <taxon>Halanaerobiaceae</taxon>
        <taxon>Iocasia</taxon>
    </lineage>
</organism>